<evidence type="ECO:0000256" key="2">
    <source>
        <dbReference type="SAM" id="Coils"/>
    </source>
</evidence>
<dbReference type="PANTHER" id="PTHR46889">
    <property type="entry name" value="TRANSPOSASE INSF FOR INSERTION SEQUENCE IS3B-RELATED"/>
    <property type="match status" value="1"/>
</dbReference>
<dbReference type="Proteomes" id="UP001203761">
    <property type="component" value="Unassembled WGS sequence"/>
</dbReference>
<dbReference type="Gene3D" id="3.30.420.10">
    <property type="entry name" value="Ribonuclease H-like superfamily/Ribonuclease H"/>
    <property type="match status" value="1"/>
</dbReference>
<keyword evidence="2" id="KW-0175">Coiled coil</keyword>
<gene>
    <name evidence="5" type="ORF">Bequi_09620</name>
</gene>
<dbReference type="InterPro" id="IPR012337">
    <property type="entry name" value="RNaseH-like_sf"/>
</dbReference>
<evidence type="ECO:0000313" key="6">
    <source>
        <dbReference type="Proteomes" id="UP001203761"/>
    </source>
</evidence>
<dbReference type="PANTHER" id="PTHR46889:SF4">
    <property type="entry name" value="TRANSPOSASE INSO FOR INSERTION SEQUENCE ELEMENT IS911B-RELATED"/>
    <property type="match status" value="1"/>
</dbReference>
<dbReference type="Pfam" id="PF00665">
    <property type="entry name" value="rve"/>
    <property type="match status" value="1"/>
</dbReference>
<dbReference type="InterPro" id="IPR009057">
    <property type="entry name" value="Homeodomain-like_sf"/>
</dbReference>
<name>A0ABT0R174_9MICO</name>
<dbReference type="Gene3D" id="1.10.10.10">
    <property type="entry name" value="Winged helix-like DNA-binding domain superfamily/Winged helix DNA-binding domain"/>
    <property type="match status" value="1"/>
</dbReference>
<dbReference type="Pfam" id="PF01527">
    <property type="entry name" value="HTH_Tnp_1"/>
    <property type="match status" value="1"/>
</dbReference>
<dbReference type="SUPFAM" id="SSF46689">
    <property type="entry name" value="Homeodomain-like"/>
    <property type="match status" value="1"/>
</dbReference>
<organism evidence="5 6">
    <name type="scientific">Brachybacterium equifaecis</name>
    <dbReference type="NCBI Taxonomy" id="2910770"/>
    <lineage>
        <taxon>Bacteria</taxon>
        <taxon>Bacillati</taxon>
        <taxon>Actinomycetota</taxon>
        <taxon>Actinomycetes</taxon>
        <taxon>Micrococcales</taxon>
        <taxon>Dermabacteraceae</taxon>
        <taxon>Brachybacterium</taxon>
    </lineage>
</organism>
<evidence type="ECO:0000259" key="4">
    <source>
        <dbReference type="PROSITE" id="PS50994"/>
    </source>
</evidence>
<dbReference type="InterPro" id="IPR002514">
    <property type="entry name" value="Transposase_8"/>
</dbReference>
<dbReference type="PROSITE" id="PS50994">
    <property type="entry name" value="INTEGRASE"/>
    <property type="match status" value="1"/>
</dbReference>
<dbReference type="InterPro" id="IPR036397">
    <property type="entry name" value="RNaseH_sf"/>
</dbReference>
<keyword evidence="6" id="KW-1185">Reference proteome</keyword>
<dbReference type="InterPro" id="IPR050900">
    <property type="entry name" value="Transposase_IS3/IS150/IS904"/>
</dbReference>
<reference evidence="5" key="1">
    <citation type="submission" date="2022-02" db="EMBL/GenBank/DDBJ databases">
        <authorList>
            <person name="Lee M."/>
            <person name="Kim S.-J."/>
            <person name="Jung M.-Y."/>
        </authorList>
    </citation>
    <scope>NUCLEOTIDE SEQUENCE</scope>
    <source>
        <strain evidence="5">JHP9</strain>
    </source>
</reference>
<dbReference type="NCBIfam" id="NF033516">
    <property type="entry name" value="transpos_IS3"/>
    <property type="match status" value="1"/>
</dbReference>
<dbReference type="InterPro" id="IPR025948">
    <property type="entry name" value="HTH-like_dom"/>
</dbReference>
<comment type="function">
    <text evidence="1">Involved in the transposition of the insertion sequence.</text>
</comment>
<feature type="compositionally biased region" description="Basic and acidic residues" evidence="3">
    <location>
        <begin position="1"/>
        <end position="27"/>
    </location>
</feature>
<protein>
    <submittedName>
        <fullName evidence="5">IS3 family transposase</fullName>
    </submittedName>
</protein>
<evidence type="ECO:0000256" key="1">
    <source>
        <dbReference type="ARBA" id="ARBA00002286"/>
    </source>
</evidence>
<proteinExistence type="predicted"/>
<dbReference type="InterPro" id="IPR048020">
    <property type="entry name" value="Transpos_IS3"/>
</dbReference>
<dbReference type="SUPFAM" id="SSF53098">
    <property type="entry name" value="Ribonuclease H-like"/>
    <property type="match status" value="1"/>
</dbReference>
<dbReference type="EMBL" id="JAKNCJ010000004">
    <property type="protein sequence ID" value="MCL6423641.1"/>
    <property type="molecule type" value="Genomic_DNA"/>
</dbReference>
<accession>A0ABT0R174</accession>
<dbReference type="Pfam" id="PF13276">
    <property type="entry name" value="HTH_21"/>
    <property type="match status" value="1"/>
</dbReference>
<comment type="caution">
    <text evidence="5">The sequence shown here is derived from an EMBL/GenBank/DDBJ whole genome shotgun (WGS) entry which is preliminary data.</text>
</comment>
<sequence length="424" mass="47296">MAAPRKYPDELRERATRMAVQSRRDPSTRSGTFRRVGEQLGVNPETLRNWVVQAEVDEGHRPGTTTSESQRLVELEKEVRELRRANSILRSASAFFRGGARPPTALIVEYIDQYRHEFGVEPICRTLTAAGTQLAPSTYYAFKTRPPSKRARRDEELLVEIHRVHAANFGVYGAKKVHAQLRREGVVIARCTVERLMRGAGLRGVSRAKGPRTTISGRGPDNRPDLVERDFTATAPNQLWAADITYCRTFAGWVYAAFVIDVLSRRVVGWQLSKPLRTDLALDALEMGIWTRDHAGQAISGLTYHSDKGVQDVAIRYTERLAEAGAAASVGSTGDSYDDALAEAFNSLFTAELVRNRGPWKNIDDLEIATAEYIDWFHHRRLHGEIGMIPPVELEDTYHHNHPAPAPAHAALASLSQTRGDSEP</sequence>
<dbReference type="InterPro" id="IPR036388">
    <property type="entry name" value="WH-like_DNA-bd_sf"/>
</dbReference>
<feature type="region of interest" description="Disordered" evidence="3">
    <location>
        <begin position="1"/>
        <end position="31"/>
    </location>
</feature>
<evidence type="ECO:0000256" key="3">
    <source>
        <dbReference type="SAM" id="MobiDB-lite"/>
    </source>
</evidence>
<feature type="domain" description="Integrase catalytic" evidence="4">
    <location>
        <begin position="232"/>
        <end position="398"/>
    </location>
</feature>
<feature type="coiled-coil region" evidence="2">
    <location>
        <begin position="65"/>
        <end position="92"/>
    </location>
</feature>
<dbReference type="InterPro" id="IPR001584">
    <property type="entry name" value="Integrase_cat-core"/>
</dbReference>
<evidence type="ECO:0000313" key="5">
    <source>
        <dbReference type="EMBL" id="MCL6423641.1"/>
    </source>
</evidence>